<protein>
    <recommendedName>
        <fullName evidence="3">Lipoprotein</fullName>
    </recommendedName>
</protein>
<evidence type="ECO:0000313" key="2">
    <source>
        <dbReference type="Proteomes" id="UP000245362"/>
    </source>
</evidence>
<reference evidence="1 2" key="1">
    <citation type="submission" date="2018-05" db="EMBL/GenBank/DDBJ databases">
        <title>Vibrio limimaris sp. nov., isolated from marine sediment.</title>
        <authorList>
            <person name="Li C.-M."/>
        </authorList>
    </citation>
    <scope>NUCLEOTIDE SEQUENCE [LARGE SCALE GENOMIC DNA]</scope>
    <source>
        <strain evidence="1 2">E4404</strain>
    </source>
</reference>
<dbReference type="Proteomes" id="UP000245362">
    <property type="component" value="Unassembled WGS sequence"/>
</dbReference>
<gene>
    <name evidence="1" type="ORF">DI392_00630</name>
</gene>
<dbReference type="OrthoDB" id="7063273at2"/>
<keyword evidence="2" id="KW-1185">Reference proteome</keyword>
<dbReference type="RefSeq" id="WP_109317977.1">
    <property type="nucleotide sequence ID" value="NZ_QFWT01000001.1"/>
</dbReference>
<dbReference type="PROSITE" id="PS51257">
    <property type="entry name" value="PROKAR_LIPOPROTEIN"/>
    <property type="match status" value="1"/>
</dbReference>
<organism evidence="1 2">
    <name type="scientific">Vibrio albus</name>
    <dbReference type="NCBI Taxonomy" id="2200953"/>
    <lineage>
        <taxon>Bacteria</taxon>
        <taxon>Pseudomonadati</taxon>
        <taxon>Pseudomonadota</taxon>
        <taxon>Gammaproteobacteria</taxon>
        <taxon>Vibrionales</taxon>
        <taxon>Vibrionaceae</taxon>
        <taxon>Vibrio</taxon>
    </lineage>
</organism>
<evidence type="ECO:0000313" key="1">
    <source>
        <dbReference type="EMBL" id="PWI34823.1"/>
    </source>
</evidence>
<proteinExistence type="predicted"/>
<comment type="caution">
    <text evidence="1">The sequence shown here is derived from an EMBL/GenBank/DDBJ whole genome shotgun (WGS) entry which is preliminary data.</text>
</comment>
<dbReference type="EMBL" id="QFWT01000001">
    <property type="protein sequence ID" value="PWI34823.1"/>
    <property type="molecule type" value="Genomic_DNA"/>
</dbReference>
<evidence type="ECO:0008006" key="3">
    <source>
        <dbReference type="Google" id="ProtNLM"/>
    </source>
</evidence>
<accession>A0A2U3BDH7</accession>
<dbReference type="AlphaFoldDB" id="A0A2U3BDH7"/>
<name>A0A2U3BDH7_9VIBR</name>
<sequence>MKRLLAVCGLVAISGCSTTMSDEARYLSVIRDGGVIATMNCELLGNATGNSTIWGGPAGLDIAMADLKNNAAKYPNATSILITYSKMNPISQIDGKVYDCSNYKPAKIEVVKSAKAETNKDIASQFEKAKKCQSKGGVWINNSCVISIE</sequence>